<proteinExistence type="predicted"/>
<feature type="region of interest" description="Disordered" evidence="1">
    <location>
        <begin position="24"/>
        <end position="51"/>
    </location>
</feature>
<name>A0A847UE80_HALAR</name>
<sequence>MLRRYFLILSSSTCVSLAGCSSSPDNTSTSIGNSTSTSTGSPSAITDEPEDFHEQYLEIRNRAEDRERISLKIEGSDSIIMQGKYVVEAGQTIYIPPQITEEGHYELTVSRSGGNEVSQTLGIGEYNFDQGINIIIELRIEKIEVIELE</sequence>
<protein>
    <recommendedName>
        <fullName evidence="4">Lipoprotein</fullName>
    </recommendedName>
</protein>
<reference evidence="2" key="1">
    <citation type="submission" date="2019-12" db="EMBL/GenBank/DDBJ databases">
        <title>Whole genome sequencing of Haloarcula argentinensis strain pws5.</title>
        <authorList>
            <person name="Verma D.K."/>
            <person name="Gopal K."/>
            <person name="Prasad E.S."/>
        </authorList>
    </citation>
    <scope>NUCLEOTIDE SEQUENCE</scope>
    <source>
        <strain evidence="2">Pws5</strain>
    </source>
</reference>
<dbReference type="PROSITE" id="PS51257">
    <property type="entry name" value="PROKAR_LIPOPROTEIN"/>
    <property type="match status" value="1"/>
</dbReference>
<evidence type="ECO:0008006" key="4">
    <source>
        <dbReference type="Google" id="ProtNLM"/>
    </source>
</evidence>
<dbReference type="EMBL" id="WOWA01000001">
    <property type="protein sequence ID" value="NLV11805.1"/>
    <property type="molecule type" value="Genomic_DNA"/>
</dbReference>
<dbReference type="RefSeq" id="WP_170095527.1">
    <property type="nucleotide sequence ID" value="NZ_WOWA01000001.1"/>
</dbReference>
<dbReference type="Proteomes" id="UP000641625">
    <property type="component" value="Unassembled WGS sequence"/>
</dbReference>
<comment type="caution">
    <text evidence="2">The sequence shown here is derived from an EMBL/GenBank/DDBJ whole genome shotgun (WGS) entry which is preliminary data.</text>
</comment>
<accession>A0A847UE80</accession>
<evidence type="ECO:0000313" key="3">
    <source>
        <dbReference type="Proteomes" id="UP000641625"/>
    </source>
</evidence>
<evidence type="ECO:0000256" key="1">
    <source>
        <dbReference type="SAM" id="MobiDB-lite"/>
    </source>
</evidence>
<organism evidence="2 3">
    <name type="scientific">Haloarcula argentinensis</name>
    <dbReference type="NCBI Taxonomy" id="43776"/>
    <lineage>
        <taxon>Archaea</taxon>
        <taxon>Methanobacteriati</taxon>
        <taxon>Methanobacteriota</taxon>
        <taxon>Stenosarchaea group</taxon>
        <taxon>Halobacteria</taxon>
        <taxon>Halobacteriales</taxon>
        <taxon>Haloarculaceae</taxon>
        <taxon>Haloarcula</taxon>
    </lineage>
</organism>
<gene>
    <name evidence="2" type="ORF">GOC77_00620</name>
</gene>
<evidence type="ECO:0000313" key="2">
    <source>
        <dbReference type="EMBL" id="NLV11805.1"/>
    </source>
</evidence>
<dbReference type="AlphaFoldDB" id="A0A847UE80"/>
<feature type="compositionally biased region" description="Low complexity" evidence="1">
    <location>
        <begin position="26"/>
        <end position="46"/>
    </location>
</feature>